<accession>A0A9D1IHS2</accession>
<keyword evidence="7 12" id="KW-0479">Metal-binding</keyword>
<feature type="binding site" evidence="12">
    <location>
        <position position="237"/>
    </location>
    <ligand>
        <name>Zn(2+)</name>
        <dbReference type="ChEBI" id="CHEBI:29105"/>
    </ligand>
</feature>
<dbReference type="GO" id="GO:0016020">
    <property type="term" value="C:membrane"/>
    <property type="evidence" value="ECO:0007669"/>
    <property type="project" value="GOC"/>
</dbReference>
<gene>
    <name evidence="12" type="primary">lpxC</name>
    <name evidence="13" type="ORF">IAC56_04600</name>
</gene>
<evidence type="ECO:0000313" key="14">
    <source>
        <dbReference type="Proteomes" id="UP000824083"/>
    </source>
</evidence>
<evidence type="ECO:0000256" key="3">
    <source>
        <dbReference type="ARBA" id="ARBA00005002"/>
    </source>
</evidence>
<feature type="binding site" evidence="12">
    <location>
        <position position="78"/>
    </location>
    <ligand>
        <name>Zn(2+)</name>
        <dbReference type="ChEBI" id="CHEBI:29105"/>
    </ligand>
</feature>
<evidence type="ECO:0000256" key="11">
    <source>
        <dbReference type="ARBA" id="ARBA00024535"/>
    </source>
</evidence>
<keyword evidence="5 12" id="KW-0444">Lipid biosynthesis</keyword>
<comment type="catalytic activity">
    <reaction evidence="11 12">
        <text>a UDP-3-O-[(3R)-3-hydroxyacyl]-N-acetyl-alpha-D-glucosamine + H2O = a UDP-3-O-[(3R)-3-hydroxyacyl]-alpha-D-glucosamine + acetate</text>
        <dbReference type="Rhea" id="RHEA:67816"/>
        <dbReference type="ChEBI" id="CHEBI:15377"/>
        <dbReference type="ChEBI" id="CHEBI:30089"/>
        <dbReference type="ChEBI" id="CHEBI:137740"/>
        <dbReference type="ChEBI" id="CHEBI:173225"/>
        <dbReference type="EC" id="3.5.1.108"/>
    </reaction>
</comment>
<reference evidence="13" key="1">
    <citation type="submission" date="2020-10" db="EMBL/GenBank/DDBJ databases">
        <authorList>
            <person name="Gilroy R."/>
        </authorList>
    </citation>
    <scope>NUCLEOTIDE SEQUENCE</scope>
    <source>
        <strain evidence="13">7463</strain>
    </source>
</reference>
<dbReference type="InterPro" id="IPR020568">
    <property type="entry name" value="Ribosomal_Su5_D2-typ_SF"/>
</dbReference>
<dbReference type="Gene3D" id="3.30.1700.10">
    <property type="entry name" value="lpxc deacetylase, domain 2"/>
    <property type="match status" value="1"/>
</dbReference>
<evidence type="ECO:0000256" key="12">
    <source>
        <dbReference type="HAMAP-Rule" id="MF_00388"/>
    </source>
</evidence>
<dbReference type="HAMAP" id="MF_00388">
    <property type="entry name" value="LpxC"/>
    <property type="match status" value="1"/>
</dbReference>
<evidence type="ECO:0000256" key="10">
    <source>
        <dbReference type="ARBA" id="ARBA00023098"/>
    </source>
</evidence>
<dbReference type="PANTHER" id="PTHR33694:SF1">
    <property type="entry name" value="UDP-3-O-ACYL-N-ACETYLGLUCOSAMINE DEACETYLASE 1, MITOCHONDRIAL-RELATED"/>
    <property type="match status" value="1"/>
</dbReference>
<dbReference type="Proteomes" id="UP000824083">
    <property type="component" value="Unassembled WGS sequence"/>
</dbReference>
<comment type="similarity">
    <text evidence="12">Belongs to the LpxC family.</text>
</comment>
<dbReference type="SUPFAM" id="SSF54211">
    <property type="entry name" value="Ribosomal protein S5 domain 2-like"/>
    <property type="match status" value="2"/>
</dbReference>
<evidence type="ECO:0000256" key="1">
    <source>
        <dbReference type="ARBA" id="ARBA00001947"/>
    </source>
</evidence>
<dbReference type="Gene3D" id="3.30.230.20">
    <property type="entry name" value="lpxc deacetylase, domain 1"/>
    <property type="match status" value="1"/>
</dbReference>
<comment type="caution">
    <text evidence="13">The sequence shown here is derived from an EMBL/GenBank/DDBJ whole genome shotgun (WGS) entry which is preliminary data.</text>
</comment>
<comment type="function">
    <text evidence="2 12">Catalyzes the hydrolysis of UDP-3-O-myristoyl-N-acetylglucosamine to form UDP-3-O-myristoylglucosamine and acetate, the committed step in lipid A biosynthesis.</text>
</comment>
<keyword evidence="9 12" id="KW-0862">Zinc</keyword>
<dbReference type="GO" id="GO:0046872">
    <property type="term" value="F:metal ion binding"/>
    <property type="evidence" value="ECO:0007669"/>
    <property type="project" value="UniProtKB-KW"/>
</dbReference>
<dbReference type="NCBIfam" id="TIGR00325">
    <property type="entry name" value="lpxC"/>
    <property type="match status" value="1"/>
</dbReference>
<dbReference type="InterPro" id="IPR011334">
    <property type="entry name" value="UDP-acyl_GlcNac_deAcase_C"/>
</dbReference>
<feature type="active site" description="Proton donor" evidence="12">
    <location>
        <position position="264"/>
    </location>
</feature>
<evidence type="ECO:0000256" key="6">
    <source>
        <dbReference type="ARBA" id="ARBA00022556"/>
    </source>
</evidence>
<evidence type="ECO:0000256" key="9">
    <source>
        <dbReference type="ARBA" id="ARBA00022833"/>
    </source>
</evidence>
<evidence type="ECO:0000313" key="13">
    <source>
        <dbReference type="EMBL" id="HIU37532.1"/>
    </source>
</evidence>
<comment type="pathway">
    <text evidence="3 12">Glycolipid biosynthesis; lipid IV(A) biosynthesis; lipid IV(A) from (3R)-3-hydroxytetradecanoyl-[acyl-carrier-protein] and UDP-N-acetyl-alpha-D-glucosamine: step 2/6.</text>
</comment>
<keyword evidence="6 12" id="KW-0441">Lipid A biosynthesis</keyword>
<dbReference type="AlphaFoldDB" id="A0A9D1IHS2"/>
<dbReference type="PANTHER" id="PTHR33694">
    <property type="entry name" value="UDP-3-O-ACYL-N-ACETYLGLUCOSAMINE DEACETYLASE 1, MITOCHONDRIAL-RELATED"/>
    <property type="match status" value="1"/>
</dbReference>
<keyword evidence="8 12" id="KW-0378">Hydrolase</keyword>
<evidence type="ECO:0000256" key="8">
    <source>
        <dbReference type="ARBA" id="ARBA00022801"/>
    </source>
</evidence>
<feature type="binding site" evidence="12">
    <location>
        <position position="241"/>
    </location>
    <ligand>
        <name>Zn(2+)</name>
        <dbReference type="ChEBI" id="CHEBI:29105"/>
    </ligand>
</feature>
<dbReference type="GO" id="GO:0103117">
    <property type="term" value="F:UDP-3-O-acyl-N-acetylglucosamine deacetylase activity"/>
    <property type="evidence" value="ECO:0007669"/>
    <property type="project" value="UniProtKB-UniRule"/>
</dbReference>
<evidence type="ECO:0000256" key="2">
    <source>
        <dbReference type="ARBA" id="ARBA00002923"/>
    </source>
</evidence>
<comment type="cofactor">
    <cofactor evidence="1 12">
        <name>Zn(2+)</name>
        <dbReference type="ChEBI" id="CHEBI:29105"/>
    </cofactor>
</comment>
<dbReference type="InterPro" id="IPR015870">
    <property type="entry name" value="UDP-acyl_N-AcGlcN_deAcase_N"/>
</dbReference>
<organism evidence="13 14">
    <name type="scientific">Candidatus Aphodousia faecigallinarum</name>
    <dbReference type="NCBI Taxonomy" id="2840677"/>
    <lineage>
        <taxon>Bacteria</taxon>
        <taxon>Pseudomonadati</taxon>
        <taxon>Pseudomonadota</taxon>
        <taxon>Betaproteobacteria</taxon>
        <taxon>Burkholderiales</taxon>
        <taxon>Sutterellaceae</taxon>
        <taxon>Sutterellaceae incertae sedis</taxon>
        <taxon>Candidatus Aphodousia</taxon>
    </lineage>
</organism>
<dbReference type="EC" id="3.5.1.108" evidence="4 12"/>
<keyword evidence="10 12" id="KW-0443">Lipid metabolism</keyword>
<name>A0A9D1IHS2_9BURK</name>
<sequence>MLKQRTLRKVVRTVGIGLHSGRKVHLTLRPADPDTGIVYTRVDCNPPVVMPAEATRVNDTRMATTLNEGDVKISTIEHLMSAFNGLGIDNCFVDVDAPEIPIMDGSGASFVFLIQAAGIVEQQAPKRFVRVLKTVRVTDGDKWAQLEPHEGFSLAFSINFGHPAIDSTLQFTEVDLSKVDYAHAVSRARTFGFVQDVDMLRSIGLIQGGSLENAVVLDEYKVLNPEGLRGEDEFVKHKILDAMGDLYVLGHPLLARYSAHKSGHGLNNQLLRALLADSSAWEWASFEKAEAPKDFSLERVLAL</sequence>
<evidence type="ECO:0000256" key="5">
    <source>
        <dbReference type="ARBA" id="ARBA00022516"/>
    </source>
</evidence>
<dbReference type="EMBL" id="DVMY01000076">
    <property type="protein sequence ID" value="HIU37532.1"/>
    <property type="molecule type" value="Genomic_DNA"/>
</dbReference>
<dbReference type="InterPro" id="IPR004463">
    <property type="entry name" value="UDP-acyl_GlcNac_deAcase"/>
</dbReference>
<dbReference type="Pfam" id="PF03331">
    <property type="entry name" value="LpxC"/>
    <property type="match status" value="1"/>
</dbReference>
<evidence type="ECO:0000256" key="4">
    <source>
        <dbReference type="ARBA" id="ARBA00012745"/>
    </source>
</evidence>
<dbReference type="GO" id="GO:0009245">
    <property type="term" value="P:lipid A biosynthetic process"/>
    <property type="evidence" value="ECO:0007669"/>
    <property type="project" value="UniProtKB-UniRule"/>
</dbReference>
<protein>
    <recommendedName>
        <fullName evidence="4 12">UDP-3-O-acyl-N-acetylglucosamine deacetylase</fullName>
        <shortName evidence="12">UDP-3-O-acyl-GlcNAc deacetylase</shortName>
        <ecNumber evidence="4 12">3.5.1.108</ecNumber>
    </recommendedName>
    <alternativeName>
        <fullName evidence="12">UDP-3-O-[R-3-hydroxymyristoyl]-N-acetylglucosamine deacetylase</fullName>
    </alternativeName>
</protein>
<evidence type="ECO:0000256" key="7">
    <source>
        <dbReference type="ARBA" id="ARBA00022723"/>
    </source>
</evidence>
<reference evidence="13" key="2">
    <citation type="journal article" date="2021" name="PeerJ">
        <title>Extensive microbial diversity within the chicken gut microbiome revealed by metagenomics and culture.</title>
        <authorList>
            <person name="Gilroy R."/>
            <person name="Ravi A."/>
            <person name="Getino M."/>
            <person name="Pursley I."/>
            <person name="Horton D.L."/>
            <person name="Alikhan N.F."/>
            <person name="Baker D."/>
            <person name="Gharbi K."/>
            <person name="Hall N."/>
            <person name="Watson M."/>
            <person name="Adriaenssens E.M."/>
            <person name="Foster-Nyarko E."/>
            <person name="Jarju S."/>
            <person name="Secka A."/>
            <person name="Antonio M."/>
            <person name="Oren A."/>
            <person name="Chaudhuri R.R."/>
            <person name="La Ragione R."/>
            <person name="Hildebrand F."/>
            <person name="Pallen M.J."/>
        </authorList>
    </citation>
    <scope>NUCLEOTIDE SEQUENCE</scope>
    <source>
        <strain evidence="13">7463</strain>
    </source>
</reference>
<proteinExistence type="inferred from homology"/>